<name>A0AAE4E5W1_9ENTR</name>
<accession>A0AAE4E5W1</accession>
<feature type="domain" description="ImpA N-terminal" evidence="1">
    <location>
        <begin position="10"/>
        <end position="112"/>
    </location>
</feature>
<reference evidence="3" key="1">
    <citation type="submission" date="2023-02" db="EMBL/GenBank/DDBJ databases">
        <title>NDM-1 &amp; ACT-7 co producing ST 133 Enterobacter.</title>
        <authorList>
            <person name="Halder G."/>
            <person name="Chaudhuri B."/>
            <person name="Dutta S."/>
        </authorList>
    </citation>
    <scope>NUCLEOTIDE SEQUENCE</scope>
    <source>
        <strain evidence="3">PEER 323</strain>
    </source>
</reference>
<comment type="caution">
    <text evidence="3">The sequence shown here is derived from an EMBL/GenBank/DDBJ whole genome shotgun (WGS) entry which is preliminary data.</text>
</comment>
<evidence type="ECO:0000259" key="1">
    <source>
        <dbReference type="Pfam" id="PF06812"/>
    </source>
</evidence>
<evidence type="ECO:0000313" key="4">
    <source>
        <dbReference type="Proteomes" id="UP001182277"/>
    </source>
</evidence>
<dbReference type="Pfam" id="PF12486">
    <property type="entry name" value="VasL"/>
    <property type="match status" value="1"/>
</dbReference>
<proteinExistence type="predicted"/>
<dbReference type="Proteomes" id="UP001182277">
    <property type="component" value="Unassembled WGS sequence"/>
</dbReference>
<dbReference type="InterPro" id="IPR021069">
    <property type="entry name" value="ImpA_C"/>
</dbReference>
<dbReference type="EMBL" id="JARDRS010000004">
    <property type="protein sequence ID" value="MDS0018935.1"/>
    <property type="molecule type" value="Genomic_DNA"/>
</dbReference>
<sequence length="438" mass="48617">MTINSERQLKTGGDPRTLADYAALREEMNKLTHPARPDVNWQHAETLCLSLFEHNGVELQTAAWYTLARTHLAGLYGMNEGLGLLAALVVRQWGSLWPQPVHARVEILSALSKRLRQVVRTLTLTYADLGQLYQAEENLNALSDMLQRLELKHAAQLDALRTMMQNAAVRLENSDNTGVSLPGNTMGAAELDLTEPTERCKWVYVVQPEPLPNKEPPVPVKQWKPFAAGMLSMLMAASVVVVGWQMMHAQDSAQMQLAATLAPLPEGLSTAQLQALQQTSPLPEPGISKTQQLLAQLLQLKPDWAVSYGGRLVQQALTLWPEEAKPLAQQWHKQISVAGLAESDLNGWHQGMTQLQQLTNRLNALDEQKGKYMTVSELKSAVFAMSQSFSHTVPLEERLRLLSILPAGQPLSAAQLNQTEQHLQQLIASYALLKHQKE</sequence>
<protein>
    <submittedName>
        <fullName evidence="3">VasL domain-containing protein</fullName>
    </submittedName>
</protein>
<evidence type="ECO:0000259" key="2">
    <source>
        <dbReference type="Pfam" id="PF12486"/>
    </source>
</evidence>
<dbReference type="Pfam" id="PF06812">
    <property type="entry name" value="ImpA_N"/>
    <property type="match status" value="1"/>
</dbReference>
<gene>
    <name evidence="3" type="ORF">PTZ61_09550</name>
</gene>
<dbReference type="PANTHER" id="PTHR37024">
    <property type="entry name" value="TYPE VI SECRETION SYSTEM DUF2094 AND IMPA-RELATED DOMAIN PROTEIN"/>
    <property type="match status" value="1"/>
</dbReference>
<dbReference type="InterPro" id="IPR010657">
    <property type="entry name" value="ImpA_N"/>
</dbReference>
<evidence type="ECO:0000313" key="3">
    <source>
        <dbReference type="EMBL" id="MDS0018935.1"/>
    </source>
</evidence>
<dbReference type="RefSeq" id="WP_032648433.1">
    <property type="nucleotide sequence ID" value="NZ_CATOWF010000001.1"/>
</dbReference>
<feature type="domain" description="ImpA C-terminal" evidence="2">
    <location>
        <begin position="291"/>
        <end position="433"/>
    </location>
</feature>
<dbReference type="PANTHER" id="PTHR37024:SF5">
    <property type="entry name" value="IMPA N-TERMINAL DOMAIN-CONTAINING PROTEIN"/>
    <property type="match status" value="1"/>
</dbReference>
<dbReference type="AlphaFoldDB" id="A0AAE4E5W1"/>
<organism evidence="3 4">
    <name type="scientific">Enterobacter hormaechei subsp. steigerwaltii</name>
    <dbReference type="NCBI Taxonomy" id="299766"/>
    <lineage>
        <taxon>Bacteria</taxon>
        <taxon>Pseudomonadati</taxon>
        <taxon>Pseudomonadota</taxon>
        <taxon>Gammaproteobacteria</taxon>
        <taxon>Enterobacterales</taxon>
        <taxon>Enterobacteriaceae</taxon>
        <taxon>Enterobacter</taxon>
        <taxon>Enterobacter cloacae complex</taxon>
    </lineage>
</organism>